<name>A0A7S8F3P2_9SPHN</name>
<accession>A0A7S8F3P2</accession>
<dbReference type="EMBL" id="CP064654">
    <property type="protein sequence ID" value="QPC98541.1"/>
    <property type="molecule type" value="Genomic_DNA"/>
</dbReference>
<dbReference type="Gene3D" id="3.20.20.190">
    <property type="entry name" value="Phosphatidylinositol (PI) phosphodiesterase"/>
    <property type="match status" value="1"/>
</dbReference>
<dbReference type="SUPFAM" id="SSF51695">
    <property type="entry name" value="PLC-like phosphodiesterases"/>
    <property type="match status" value="1"/>
</dbReference>
<dbReference type="KEGG" id="qso:IRL76_11925"/>
<dbReference type="AlphaFoldDB" id="A0A7S8F3P2"/>
<keyword evidence="3" id="KW-1185">Reference proteome</keyword>
<feature type="domain" description="GP-PDE" evidence="1">
    <location>
        <begin position="26"/>
        <end position="255"/>
    </location>
</feature>
<sequence length="255" mass="28759">MRSLLSRLDRFFVASPDPERVGWLRQWTYAHRGLHGEGRVENSPAAFRAAVEEGLGIECDIQRSLDDWPMVFHDWDFARLLGSPDQGEHRTRAQWQALHYADGEAPIDLAALLEIVAGRVPLLIEVKSKPRYDVTRTCRRVVDALDGYTGQHAVMSFDPRVSRWLKQHSPMTVRGLVMREDSKGHTQSEISRHLALWAAQPDFLAYHVHALPNRMVTAARTAGLPVLTWTVSSPDLRERARQYADAPIAEGAGLP</sequence>
<dbReference type="PROSITE" id="PS51704">
    <property type="entry name" value="GP_PDE"/>
    <property type="match status" value="1"/>
</dbReference>
<dbReference type="PANTHER" id="PTHR46211:SF1">
    <property type="entry name" value="GLYCEROPHOSPHODIESTER PHOSPHODIESTERASE, CYTOPLASMIC"/>
    <property type="match status" value="1"/>
</dbReference>
<dbReference type="InterPro" id="IPR030395">
    <property type="entry name" value="GP_PDE_dom"/>
</dbReference>
<dbReference type="InterPro" id="IPR017946">
    <property type="entry name" value="PLC-like_Pdiesterase_TIM-brl"/>
</dbReference>
<protein>
    <recommendedName>
        <fullName evidence="1">GP-PDE domain-containing protein</fullName>
    </recommendedName>
</protein>
<evidence type="ECO:0000313" key="3">
    <source>
        <dbReference type="Proteomes" id="UP000594459"/>
    </source>
</evidence>
<evidence type="ECO:0000259" key="1">
    <source>
        <dbReference type="PROSITE" id="PS51704"/>
    </source>
</evidence>
<proteinExistence type="predicted"/>
<organism evidence="2 3">
    <name type="scientific">Qipengyuania soli</name>
    <dbReference type="NCBI Taxonomy" id="2782568"/>
    <lineage>
        <taxon>Bacteria</taxon>
        <taxon>Pseudomonadati</taxon>
        <taxon>Pseudomonadota</taxon>
        <taxon>Alphaproteobacteria</taxon>
        <taxon>Sphingomonadales</taxon>
        <taxon>Erythrobacteraceae</taxon>
        <taxon>Qipengyuania</taxon>
    </lineage>
</organism>
<dbReference type="RefSeq" id="WP_200981547.1">
    <property type="nucleotide sequence ID" value="NZ_CP064654.1"/>
</dbReference>
<dbReference type="PANTHER" id="PTHR46211">
    <property type="entry name" value="GLYCEROPHOSPHORYL DIESTER PHOSPHODIESTERASE"/>
    <property type="match status" value="1"/>
</dbReference>
<dbReference type="GO" id="GO:0008081">
    <property type="term" value="F:phosphoric diester hydrolase activity"/>
    <property type="evidence" value="ECO:0007669"/>
    <property type="project" value="InterPro"/>
</dbReference>
<dbReference type="GO" id="GO:0006629">
    <property type="term" value="P:lipid metabolic process"/>
    <property type="evidence" value="ECO:0007669"/>
    <property type="project" value="InterPro"/>
</dbReference>
<reference evidence="2 3" key="1">
    <citation type="submission" date="2020-11" db="EMBL/GenBank/DDBJ databases">
        <title>The genome sequence of Erythrobacter sp. 6D36.</title>
        <authorList>
            <person name="Liu Y."/>
        </authorList>
    </citation>
    <scope>NUCLEOTIDE SEQUENCE [LARGE SCALE GENOMIC DNA]</scope>
    <source>
        <strain evidence="2 3">6D36</strain>
    </source>
</reference>
<dbReference type="Proteomes" id="UP000594459">
    <property type="component" value="Chromosome"/>
</dbReference>
<gene>
    <name evidence="2" type="ORF">IRL76_11925</name>
</gene>
<dbReference type="Pfam" id="PF03009">
    <property type="entry name" value="GDPD"/>
    <property type="match status" value="1"/>
</dbReference>
<evidence type="ECO:0000313" key="2">
    <source>
        <dbReference type="EMBL" id="QPC98541.1"/>
    </source>
</evidence>